<organism evidence="1 2">
    <name type="scientific">Paenibacillus silvae</name>
    <dbReference type="NCBI Taxonomy" id="1325358"/>
    <lineage>
        <taxon>Bacteria</taxon>
        <taxon>Bacillati</taxon>
        <taxon>Bacillota</taxon>
        <taxon>Bacilli</taxon>
        <taxon>Bacillales</taxon>
        <taxon>Paenibacillaceae</taxon>
        <taxon>Paenibacillus</taxon>
    </lineage>
</organism>
<gene>
    <name evidence="1" type="ORF">DN757_01685</name>
</gene>
<accession>A0A2W6NNJ0</accession>
<proteinExistence type="predicted"/>
<dbReference type="Proteomes" id="UP000249204">
    <property type="component" value="Unassembled WGS sequence"/>
</dbReference>
<dbReference type="AlphaFoldDB" id="A0A2W6NNJ0"/>
<comment type="caution">
    <text evidence="1">The sequence shown here is derived from an EMBL/GenBank/DDBJ whole genome shotgun (WGS) entry which is preliminary data.</text>
</comment>
<evidence type="ECO:0000313" key="1">
    <source>
        <dbReference type="EMBL" id="PZT57394.1"/>
    </source>
</evidence>
<protein>
    <submittedName>
        <fullName evidence="1">Uncharacterized protein</fullName>
    </submittedName>
</protein>
<evidence type="ECO:0000313" key="2">
    <source>
        <dbReference type="Proteomes" id="UP000249204"/>
    </source>
</evidence>
<reference evidence="1 2" key="1">
    <citation type="submission" date="2018-06" db="EMBL/GenBank/DDBJ databases">
        <title>Isolation of heavy metals resistant Paenibacillus silvae NC2 from Gold-Copper mine in ZiJin, China.</title>
        <authorList>
            <person name="Xu J."/>
            <person name="Mazhar H.S."/>
            <person name="Rensing C."/>
        </authorList>
    </citation>
    <scope>NUCLEOTIDE SEQUENCE [LARGE SCALE GENOMIC DNA]</scope>
    <source>
        <strain evidence="1 2">NC2</strain>
    </source>
</reference>
<dbReference type="RefSeq" id="WP_111268545.1">
    <property type="nucleotide sequence ID" value="NZ_QKWW01000006.1"/>
</dbReference>
<name>A0A2W6NNJ0_9BACL</name>
<dbReference type="EMBL" id="QKWW01000006">
    <property type="protein sequence ID" value="PZT57394.1"/>
    <property type="molecule type" value="Genomic_DNA"/>
</dbReference>
<sequence length="67" mass="7840">MEYIVRLSEDYEKCERVLNKLGIVAYVSPVVDGLIGYYSKLDIEYLEKRDFISQIEIAPRGTFVLYD</sequence>